<feature type="transmembrane region" description="Helical" evidence="1">
    <location>
        <begin position="37"/>
        <end position="55"/>
    </location>
</feature>
<dbReference type="SUPFAM" id="SSF56219">
    <property type="entry name" value="DNase I-like"/>
    <property type="match status" value="1"/>
</dbReference>
<keyword evidence="4" id="KW-1185">Reference proteome</keyword>
<dbReference type="PANTHER" id="PTHR14859:SF1">
    <property type="entry name" value="PGAP2-INTERACTING PROTEIN"/>
    <property type="match status" value="1"/>
</dbReference>
<dbReference type="GO" id="GO:0003824">
    <property type="term" value="F:catalytic activity"/>
    <property type="evidence" value="ECO:0007669"/>
    <property type="project" value="InterPro"/>
</dbReference>
<keyword evidence="1" id="KW-0812">Transmembrane</keyword>
<protein>
    <recommendedName>
        <fullName evidence="2">Endonuclease/exonuclease/phosphatase domain-containing protein</fullName>
    </recommendedName>
</protein>
<dbReference type="RefSeq" id="WP_235291484.1">
    <property type="nucleotide sequence ID" value="NZ_BSOH01000014.1"/>
</dbReference>
<evidence type="ECO:0000256" key="1">
    <source>
        <dbReference type="SAM" id="Phobius"/>
    </source>
</evidence>
<evidence type="ECO:0000259" key="2">
    <source>
        <dbReference type="Pfam" id="PF03372"/>
    </source>
</evidence>
<dbReference type="InterPro" id="IPR051916">
    <property type="entry name" value="GPI-anchor_lipid_remodeler"/>
</dbReference>
<dbReference type="Pfam" id="PF03372">
    <property type="entry name" value="Exo_endo_phos"/>
    <property type="match status" value="1"/>
</dbReference>
<reference evidence="3" key="2">
    <citation type="submission" date="2023-01" db="EMBL/GenBank/DDBJ databases">
        <title>Draft genome sequence of Portibacter lacus strain NBRC 108769.</title>
        <authorList>
            <person name="Sun Q."/>
            <person name="Mori K."/>
        </authorList>
    </citation>
    <scope>NUCLEOTIDE SEQUENCE</scope>
    <source>
        <strain evidence="3">NBRC 108769</strain>
    </source>
</reference>
<dbReference type="InterPro" id="IPR036691">
    <property type="entry name" value="Endo/exonu/phosph_ase_sf"/>
</dbReference>
<evidence type="ECO:0000313" key="4">
    <source>
        <dbReference type="Proteomes" id="UP001156666"/>
    </source>
</evidence>
<feature type="transmembrane region" description="Helical" evidence="1">
    <location>
        <begin position="12"/>
        <end position="31"/>
    </location>
</feature>
<dbReference type="GO" id="GO:0016020">
    <property type="term" value="C:membrane"/>
    <property type="evidence" value="ECO:0007669"/>
    <property type="project" value="GOC"/>
</dbReference>
<sequence length="319" mass="36227">MYNKKLIKNVIVVLLVAIAVVPIFSLNVPFLQLSIDFSVQLMLGYLFLGFLFLIISEKRLLLTSFACCGMLCLFLKQSSNNNLILPKVNQSEKVSIAHFNTSSSTLGYASMLEAVISSDADIVSFQEVTPDWDMYLNNNLKALYPYSARNVRIDPYGMEIFSKFPIVEYDTFHYDEIPHQMVNINVSENNNINIISAHVLPPLGKRLNERAKKHLQTIANKISSLPSPSIVLGDFNLVYWSNEIVHFREQAQLENSRRDVSQNLLNVPYDHIFYSNKLECTSFRDISDSTSNHLGIVGTYQIKPTTDVKEGRVTSFLNK</sequence>
<dbReference type="GO" id="GO:0006506">
    <property type="term" value="P:GPI anchor biosynthetic process"/>
    <property type="evidence" value="ECO:0007669"/>
    <property type="project" value="TreeGrafter"/>
</dbReference>
<name>A0AA37WEV3_9BACT</name>
<dbReference type="InterPro" id="IPR005135">
    <property type="entry name" value="Endo/exonuclease/phosphatase"/>
</dbReference>
<reference evidence="3" key="1">
    <citation type="journal article" date="2014" name="Int. J. Syst. Evol. Microbiol.">
        <title>Complete genome sequence of Corynebacterium casei LMG S-19264T (=DSM 44701T), isolated from a smear-ripened cheese.</title>
        <authorList>
            <consortium name="US DOE Joint Genome Institute (JGI-PGF)"/>
            <person name="Walter F."/>
            <person name="Albersmeier A."/>
            <person name="Kalinowski J."/>
            <person name="Ruckert C."/>
        </authorList>
    </citation>
    <scope>NUCLEOTIDE SEQUENCE</scope>
    <source>
        <strain evidence="3">NBRC 108769</strain>
    </source>
</reference>
<keyword evidence="1" id="KW-0472">Membrane</keyword>
<comment type="caution">
    <text evidence="3">The sequence shown here is derived from an EMBL/GenBank/DDBJ whole genome shotgun (WGS) entry which is preliminary data.</text>
</comment>
<dbReference type="Proteomes" id="UP001156666">
    <property type="component" value="Unassembled WGS sequence"/>
</dbReference>
<gene>
    <name evidence="3" type="ORF">GCM10007940_24170</name>
</gene>
<evidence type="ECO:0000313" key="3">
    <source>
        <dbReference type="EMBL" id="GLR17802.1"/>
    </source>
</evidence>
<dbReference type="Gene3D" id="3.60.10.10">
    <property type="entry name" value="Endonuclease/exonuclease/phosphatase"/>
    <property type="match status" value="1"/>
</dbReference>
<dbReference type="AlphaFoldDB" id="A0AA37WEV3"/>
<accession>A0AA37WEV3</accession>
<organism evidence="3 4">
    <name type="scientific">Portibacter lacus</name>
    <dbReference type="NCBI Taxonomy" id="1099794"/>
    <lineage>
        <taxon>Bacteria</taxon>
        <taxon>Pseudomonadati</taxon>
        <taxon>Bacteroidota</taxon>
        <taxon>Saprospiria</taxon>
        <taxon>Saprospirales</taxon>
        <taxon>Haliscomenobacteraceae</taxon>
        <taxon>Portibacter</taxon>
    </lineage>
</organism>
<dbReference type="PANTHER" id="PTHR14859">
    <property type="entry name" value="CALCOFLUOR WHITE HYPERSENSITIVE PROTEIN PRECURSOR"/>
    <property type="match status" value="1"/>
</dbReference>
<feature type="domain" description="Endonuclease/exonuclease/phosphatase" evidence="2">
    <location>
        <begin position="99"/>
        <end position="290"/>
    </location>
</feature>
<dbReference type="EMBL" id="BSOH01000014">
    <property type="protein sequence ID" value="GLR17802.1"/>
    <property type="molecule type" value="Genomic_DNA"/>
</dbReference>
<proteinExistence type="predicted"/>
<keyword evidence="1" id="KW-1133">Transmembrane helix</keyword>